<organism evidence="1 2">
    <name type="scientific">Ruminococcus callidus ATCC 27760</name>
    <dbReference type="NCBI Taxonomy" id="411473"/>
    <lineage>
        <taxon>Bacteria</taxon>
        <taxon>Bacillati</taxon>
        <taxon>Bacillota</taxon>
        <taxon>Clostridia</taxon>
        <taxon>Eubacteriales</taxon>
        <taxon>Oscillospiraceae</taxon>
        <taxon>Ruminococcus</taxon>
    </lineage>
</organism>
<dbReference type="Proteomes" id="UP000016662">
    <property type="component" value="Unassembled WGS sequence"/>
</dbReference>
<dbReference type="SUPFAM" id="SSF88659">
    <property type="entry name" value="Sigma3 and sigma4 domains of RNA polymerase sigma factors"/>
    <property type="match status" value="1"/>
</dbReference>
<comment type="caution">
    <text evidence="1">The sequence shown here is derived from an EMBL/GenBank/DDBJ whole genome shotgun (WGS) entry which is preliminary data.</text>
</comment>
<protein>
    <submittedName>
        <fullName evidence="1">Uncharacterized protein</fullName>
    </submittedName>
</protein>
<dbReference type="STRING" id="411473.RUMCAL_02625"/>
<dbReference type="InterPro" id="IPR013324">
    <property type="entry name" value="RNA_pol_sigma_r3/r4-like"/>
</dbReference>
<keyword evidence="2" id="KW-1185">Reference proteome</keyword>
<accession>U2JYB2</accession>
<evidence type="ECO:0000313" key="1">
    <source>
        <dbReference type="EMBL" id="ERJ91286.1"/>
    </source>
</evidence>
<reference evidence="1 2" key="1">
    <citation type="submission" date="2013-07" db="EMBL/GenBank/DDBJ databases">
        <authorList>
            <person name="Weinstock G."/>
            <person name="Sodergren E."/>
            <person name="Wylie T."/>
            <person name="Fulton L."/>
            <person name="Fulton R."/>
            <person name="Fronick C."/>
            <person name="O'Laughlin M."/>
            <person name="Godfrey J."/>
            <person name="Miner T."/>
            <person name="Herter B."/>
            <person name="Appelbaum E."/>
            <person name="Cordes M."/>
            <person name="Lek S."/>
            <person name="Wollam A."/>
            <person name="Pepin K.H."/>
            <person name="Palsikar V.B."/>
            <person name="Mitreva M."/>
            <person name="Wilson R.K."/>
        </authorList>
    </citation>
    <scope>NUCLEOTIDE SEQUENCE [LARGE SCALE GENOMIC DNA]</scope>
    <source>
        <strain evidence="1 2">ATCC 27760</strain>
    </source>
</reference>
<dbReference type="AlphaFoldDB" id="U2JYB2"/>
<dbReference type="Gene3D" id="1.10.10.10">
    <property type="entry name" value="Winged helix-like DNA-binding domain superfamily/Winged helix DNA-binding domain"/>
    <property type="match status" value="1"/>
</dbReference>
<dbReference type="InterPro" id="IPR036388">
    <property type="entry name" value="WH-like_DNA-bd_sf"/>
</dbReference>
<evidence type="ECO:0000313" key="2">
    <source>
        <dbReference type="Proteomes" id="UP000016662"/>
    </source>
</evidence>
<proteinExistence type="predicted"/>
<dbReference type="HOGENOM" id="CLU_110616_1_0_9"/>
<dbReference type="PATRIC" id="fig|411473.3.peg.2198"/>
<name>U2JYB2_9FIRM</name>
<dbReference type="eggNOG" id="COG1595">
    <property type="taxonomic scope" value="Bacteria"/>
</dbReference>
<dbReference type="EMBL" id="AWVF01000321">
    <property type="protein sequence ID" value="ERJ91286.1"/>
    <property type="molecule type" value="Genomic_DNA"/>
</dbReference>
<sequence length="164" mass="19142">MEEFFMKIYLRSMNRSIEVSKEEHDNYYRDINAYRRTQQNHGRCTCPKADYRYCDMDCWTCKYHRAGDTVSLDCPKTNEEGDEESMLDKMVDEAADTAAIAADQLLLEALIKRMDELAPGIFHAFELRQDGLSDTEIAQELDIPRTTLLSRMKKVTTILTEEFF</sequence>
<gene>
    <name evidence="1" type="ORF">RUMCAL_02625</name>
</gene>